<feature type="chain" id="PRO_5046239195" evidence="1">
    <location>
        <begin position="22"/>
        <end position="107"/>
    </location>
</feature>
<protein>
    <submittedName>
        <fullName evidence="2">Uncharacterized protein</fullName>
    </submittedName>
</protein>
<dbReference type="RefSeq" id="WP_353110533.1">
    <property type="nucleotide sequence ID" value="NZ_APND01000002.1"/>
</dbReference>
<reference evidence="2 3" key="1">
    <citation type="submission" date="2013-03" db="EMBL/GenBank/DDBJ databases">
        <title>Salinisphaera dokdonensis CL-ES53 Genome Sequencing.</title>
        <authorList>
            <person name="Li C."/>
            <person name="Lai Q."/>
            <person name="Shao Z."/>
        </authorList>
    </citation>
    <scope>NUCLEOTIDE SEQUENCE [LARGE SCALE GENOMIC DNA]</scope>
    <source>
        <strain evidence="2 3">CL-ES53</strain>
    </source>
</reference>
<proteinExistence type="predicted"/>
<accession>A0ABV2B0X0</accession>
<evidence type="ECO:0000313" key="3">
    <source>
        <dbReference type="Proteomes" id="UP001460888"/>
    </source>
</evidence>
<organism evidence="2 3">
    <name type="scientific">Salinisphaera dokdonensis CL-ES53</name>
    <dbReference type="NCBI Taxonomy" id="1304272"/>
    <lineage>
        <taxon>Bacteria</taxon>
        <taxon>Pseudomonadati</taxon>
        <taxon>Pseudomonadota</taxon>
        <taxon>Gammaproteobacteria</taxon>
        <taxon>Salinisphaerales</taxon>
        <taxon>Salinisphaeraceae</taxon>
        <taxon>Salinisphaera</taxon>
    </lineage>
</organism>
<sequence length="107" mass="11413">MINRILFGLAIFASTATCAYADGVANTVGRVFGSFGAGVGQAATQPLRDSQPQWITVAPPAKEDCLAESHGVINSTYVRCRGGRQELTRFDAAGNRVVLSERGIPEW</sequence>
<feature type="signal peptide" evidence="1">
    <location>
        <begin position="1"/>
        <end position="21"/>
    </location>
</feature>
<evidence type="ECO:0000256" key="1">
    <source>
        <dbReference type="SAM" id="SignalP"/>
    </source>
</evidence>
<comment type="caution">
    <text evidence="2">The sequence shown here is derived from an EMBL/GenBank/DDBJ whole genome shotgun (WGS) entry which is preliminary data.</text>
</comment>
<gene>
    <name evidence="2" type="ORF">SADO_07257</name>
</gene>
<evidence type="ECO:0000313" key="2">
    <source>
        <dbReference type="EMBL" id="MES1929034.1"/>
    </source>
</evidence>
<keyword evidence="1" id="KW-0732">Signal</keyword>
<name>A0ABV2B0X0_9GAMM</name>
<keyword evidence="3" id="KW-1185">Reference proteome</keyword>
<dbReference type="EMBL" id="APND01000002">
    <property type="protein sequence ID" value="MES1929034.1"/>
    <property type="molecule type" value="Genomic_DNA"/>
</dbReference>
<dbReference type="Proteomes" id="UP001460888">
    <property type="component" value="Unassembled WGS sequence"/>
</dbReference>